<evidence type="ECO:0000313" key="6">
    <source>
        <dbReference type="EMBL" id="KFE64416.1"/>
    </source>
</evidence>
<keyword evidence="7" id="KW-1185">Reference proteome</keyword>
<dbReference type="Pfam" id="PF03712">
    <property type="entry name" value="Cu2_monoox_C"/>
    <property type="match status" value="1"/>
</dbReference>
<feature type="domain" description="Copper type II ascorbate-dependent monooxygenase C-terminal" evidence="5">
    <location>
        <begin position="338"/>
        <end position="426"/>
    </location>
</feature>
<evidence type="ECO:0000259" key="5">
    <source>
        <dbReference type="Pfam" id="PF03712"/>
    </source>
</evidence>
<dbReference type="PANTHER" id="PTHR10157:SF23">
    <property type="entry name" value="MOXD1 HOMOLOG 1"/>
    <property type="match status" value="1"/>
</dbReference>
<dbReference type="InterPro" id="IPR008977">
    <property type="entry name" value="PHM/PNGase_F_dom_sf"/>
</dbReference>
<comment type="caution">
    <text evidence="6">The sequence shown here is derived from an EMBL/GenBank/DDBJ whole genome shotgun (WGS) entry which is preliminary data.</text>
</comment>
<dbReference type="EMBL" id="JMCB01000014">
    <property type="protein sequence ID" value="KFE64416.1"/>
    <property type="molecule type" value="Genomic_DNA"/>
</dbReference>
<dbReference type="GO" id="GO:0005507">
    <property type="term" value="F:copper ion binding"/>
    <property type="evidence" value="ECO:0007669"/>
    <property type="project" value="InterPro"/>
</dbReference>
<evidence type="ECO:0000256" key="1">
    <source>
        <dbReference type="ARBA" id="ARBA00023157"/>
    </source>
</evidence>
<sequence length="436" mass="48402">MRQTWRRLAKQGWMLAAMMLAACASEQPAPSLTWHRDVAPLMQERCGGCHVEGGIAPFALQSHAQVFERRAEIREAVSSRRMPPWQPGPGCAEYLDDLSLSEEQITLITRWVDAGAPEGSVRDARPVAPSPPVGLSRVDLELRMPLEYTPQKAPDDYRCFILDWPHERAQYITGFNGKPGTLAEIHHLIAYLIRPEEVAQVQALDNAEPGPGYTCFGGPGGKGAQVWLGAWAPGAMGGDYPERTGLEIQPGSKIVLQVHYNTHSAAPSPDRSSLQFKLDERVDTPAYMLLWTDASWVLNKTMDIPAGQADVMHRWTSEPSSVLEAVTRGAVPNGEPLTLHTAALHMHTLGTRARLEVLRQAGGTECLLDIPRWNFSWQNSYRLREPRELMPGDRLTVECHWDNSAPGAVDTHWGEGTHDEMCLGILYMTPKKTTVR</sequence>
<dbReference type="RefSeq" id="WP_240486976.1">
    <property type="nucleotide sequence ID" value="NZ_JMCB01000014.1"/>
</dbReference>
<dbReference type="Proteomes" id="UP000028725">
    <property type="component" value="Unassembled WGS sequence"/>
</dbReference>
<dbReference type="STRING" id="394096.DB31_2210"/>
<dbReference type="InterPro" id="IPR000945">
    <property type="entry name" value="DBH-like"/>
</dbReference>
<gene>
    <name evidence="6" type="ORF">DB31_2210</name>
</gene>
<evidence type="ECO:0008006" key="8">
    <source>
        <dbReference type="Google" id="ProtNLM"/>
    </source>
</evidence>
<dbReference type="AlphaFoldDB" id="A0A085W9Q3"/>
<feature type="signal peptide" evidence="3">
    <location>
        <begin position="1"/>
        <end position="24"/>
    </location>
</feature>
<dbReference type="InterPro" id="IPR036939">
    <property type="entry name" value="Cu2_ascorb_mOase_N_sf"/>
</dbReference>
<dbReference type="PANTHER" id="PTHR10157">
    <property type="entry name" value="DOPAMINE BETA HYDROXYLASE RELATED"/>
    <property type="match status" value="1"/>
</dbReference>
<feature type="domain" description="Copper type II ascorbate-dependent monooxygenase N-terminal" evidence="4">
    <location>
        <begin position="149"/>
        <end position="263"/>
    </location>
</feature>
<feature type="chain" id="PRO_5001799539" description="Monooxygenase" evidence="3">
    <location>
        <begin position="25"/>
        <end position="436"/>
    </location>
</feature>
<evidence type="ECO:0000313" key="7">
    <source>
        <dbReference type="Proteomes" id="UP000028725"/>
    </source>
</evidence>
<proteinExistence type="predicted"/>
<dbReference type="InterPro" id="IPR024548">
    <property type="entry name" value="Cu2_monoox_C"/>
</dbReference>
<dbReference type="Gene3D" id="2.60.120.230">
    <property type="match status" value="1"/>
</dbReference>
<organism evidence="6 7">
    <name type="scientific">Hyalangium minutum</name>
    <dbReference type="NCBI Taxonomy" id="394096"/>
    <lineage>
        <taxon>Bacteria</taxon>
        <taxon>Pseudomonadati</taxon>
        <taxon>Myxococcota</taxon>
        <taxon>Myxococcia</taxon>
        <taxon>Myxococcales</taxon>
        <taxon>Cystobacterineae</taxon>
        <taxon>Archangiaceae</taxon>
        <taxon>Hyalangium</taxon>
    </lineage>
</organism>
<dbReference type="Gene3D" id="2.60.120.310">
    <property type="entry name" value="Copper type II, ascorbate-dependent monooxygenase, N-terminal domain"/>
    <property type="match status" value="1"/>
</dbReference>
<dbReference type="Pfam" id="PF01082">
    <property type="entry name" value="Cu2_monooxygen"/>
    <property type="match status" value="1"/>
</dbReference>
<keyword evidence="3" id="KW-0732">Signal</keyword>
<name>A0A085W9Q3_9BACT</name>
<keyword evidence="2" id="KW-0325">Glycoprotein</keyword>
<keyword evidence="1" id="KW-1015">Disulfide bond</keyword>
<evidence type="ECO:0000259" key="4">
    <source>
        <dbReference type="Pfam" id="PF01082"/>
    </source>
</evidence>
<dbReference type="PROSITE" id="PS51257">
    <property type="entry name" value="PROKAR_LIPOPROTEIN"/>
    <property type="match status" value="1"/>
</dbReference>
<evidence type="ECO:0000256" key="2">
    <source>
        <dbReference type="ARBA" id="ARBA00023180"/>
    </source>
</evidence>
<dbReference type="SUPFAM" id="SSF49742">
    <property type="entry name" value="PHM/PNGase F"/>
    <property type="match status" value="2"/>
</dbReference>
<dbReference type="InterPro" id="IPR000323">
    <property type="entry name" value="Cu2_ascorb_mOase_N"/>
</dbReference>
<evidence type="ECO:0000256" key="3">
    <source>
        <dbReference type="SAM" id="SignalP"/>
    </source>
</evidence>
<dbReference type="GO" id="GO:0004500">
    <property type="term" value="F:dopamine beta-monooxygenase activity"/>
    <property type="evidence" value="ECO:0007669"/>
    <property type="project" value="InterPro"/>
</dbReference>
<reference evidence="6 7" key="1">
    <citation type="submission" date="2014-04" db="EMBL/GenBank/DDBJ databases">
        <title>Genome assembly of Hyalangium minutum DSM 14724.</title>
        <authorList>
            <person name="Sharma G."/>
            <person name="Subramanian S."/>
        </authorList>
    </citation>
    <scope>NUCLEOTIDE SEQUENCE [LARGE SCALE GENOMIC DNA]</scope>
    <source>
        <strain evidence="6 7">DSM 14724</strain>
    </source>
</reference>
<accession>A0A085W9Q3</accession>
<dbReference type="InterPro" id="IPR014784">
    <property type="entry name" value="Cu2_ascorb_mOase-like_C"/>
</dbReference>
<protein>
    <recommendedName>
        <fullName evidence="8">Monooxygenase</fullName>
    </recommendedName>
</protein>